<reference evidence="1 2" key="2">
    <citation type="journal article" date="2022" name="Mol. Ecol. Resour.">
        <title>The genomes of chicory, endive, great burdock and yacon provide insights into Asteraceae paleo-polyploidization history and plant inulin production.</title>
        <authorList>
            <person name="Fan W."/>
            <person name="Wang S."/>
            <person name="Wang H."/>
            <person name="Wang A."/>
            <person name="Jiang F."/>
            <person name="Liu H."/>
            <person name="Zhao H."/>
            <person name="Xu D."/>
            <person name="Zhang Y."/>
        </authorList>
    </citation>
    <scope>NUCLEOTIDE SEQUENCE [LARGE SCALE GENOMIC DNA]</scope>
    <source>
        <strain evidence="2">cv. Yunnan</strain>
        <tissue evidence="1">Leaves</tissue>
    </source>
</reference>
<reference evidence="2" key="1">
    <citation type="journal article" date="2022" name="Mol. Ecol. Resour.">
        <title>The genomes of chicory, endive, great burdock and yacon provide insights into Asteraceae palaeo-polyploidization history and plant inulin production.</title>
        <authorList>
            <person name="Fan W."/>
            <person name="Wang S."/>
            <person name="Wang H."/>
            <person name="Wang A."/>
            <person name="Jiang F."/>
            <person name="Liu H."/>
            <person name="Zhao H."/>
            <person name="Xu D."/>
            <person name="Zhang Y."/>
        </authorList>
    </citation>
    <scope>NUCLEOTIDE SEQUENCE [LARGE SCALE GENOMIC DNA]</scope>
    <source>
        <strain evidence="2">cv. Yunnan</strain>
    </source>
</reference>
<gene>
    <name evidence="1" type="ORF">L1987_65424</name>
</gene>
<sequence length="175" mass="19496">MRNKITSHKKPVTIITIIKTPIRAISKALNVYAKCVTNFSNAYNRPLMTMEVAPNCQQFPRSFSTSILSNNDQPVEGALVRSISTASGIRQGAQMKSNDFEVYMIQHHQLQLYASSKGVPRSCSVGMGKIDEDKVSSFRDDNIVLQTKLGVKDKDSVFSRSLTYQGVSTKRSKFV</sequence>
<keyword evidence="2" id="KW-1185">Reference proteome</keyword>
<protein>
    <submittedName>
        <fullName evidence="1">Uncharacterized protein</fullName>
    </submittedName>
</protein>
<dbReference type="Proteomes" id="UP001056120">
    <property type="component" value="Linkage Group LG22"/>
</dbReference>
<evidence type="ECO:0000313" key="2">
    <source>
        <dbReference type="Proteomes" id="UP001056120"/>
    </source>
</evidence>
<proteinExistence type="predicted"/>
<comment type="caution">
    <text evidence="1">The sequence shown here is derived from an EMBL/GenBank/DDBJ whole genome shotgun (WGS) entry which is preliminary data.</text>
</comment>
<dbReference type="EMBL" id="CM042039">
    <property type="protein sequence ID" value="KAI3725633.1"/>
    <property type="molecule type" value="Genomic_DNA"/>
</dbReference>
<accession>A0ACB9BUM9</accession>
<evidence type="ECO:0000313" key="1">
    <source>
        <dbReference type="EMBL" id="KAI3725633.1"/>
    </source>
</evidence>
<organism evidence="1 2">
    <name type="scientific">Smallanthus sonchifolius</name>
    <dbReference type="NCBI Taxonomy" id="185202"/>
    <lineage>
        <taxon>Eukaryota</taxon>
        <taxon>Viridiplantae</taxon>
        <taxon>Streptophyta</taxon>
        <taxon>Embryophyta</taxon>
        <taxon>Tracheophyta</taxon>
        <taxon>Spermatophyta</taxon>
        <taxon>Magnoliopsida</taxon>
        <taxon>eudicotyledons</taxon>
        <taxon>Gunneridae</taxon>
        <taxon>Pentapetalae</taxon>
        <taxon>asterids</taxon>
        <taxon>campanulids</taxon>
        <taxon>Asterales</taxon>
        <taxon>Asteraceae</taxon>
        <taxon>Asteroideae</taxon>
        <taxon>Heliantheae alliance</taxon>
        <taxon>Millerieae</taxon>
        <taxon>Smallanthus</taxon>
    </lineage>
</organism>
<name>A0ACB9BUM9_9ASTR</name>